<feature type="region of interest" description="Disordered" evidence="1">
    <location>
        <begin position="47"/>
        <end position="81"/>
    </location>
</feature>
<proteinExistence type="predicted"/>
<evidence type="ECO:0000313" key="3">
    <source>
        <dbReference type="Proteomes" id="UP001234989"/>
    </source>
</evidence>
<dbReference type="AlphaFoldDB" id="A0AAF0Q4G6"/>
<gene>
    <name evidence="2" type="ORF">MTR67_007106</name>
</gene>
<feature type="compositionally biased region" description="Low complexity" evidence="1">
    <location>
        <begin position="71"/>
        <end position="81"/>
    </location>
</feature>
<dbReference type="Proteomes" id="UP001234989">
    <property type="component" value="Chromosome 2"/>
</dbReference>
<sequence length="114" mass="11959">MMTHPKSTREASQYTTNPSVPSGKVNTGAEIEVPPLGADLVADVEKMQGEDPAPLAHIDDAPASPSPAVIRAPSSSRATPSSRAIVMPLVQVQKFGGSDDHILPTCEDMDKVVN</sequence>
<keyword evidence="3" id="KW-1185">Reference proteome</keyword>
<feature type="region of interest" description="Disordered" evidence="1">
    <location>
        <begin position="1"/>
        <end position="30"/>
    </location>
</feature>
<feature type="compositionally biased region" description="Polar residues" evidence="1">
    <location>
        <begin position="10"/>
        <end position="20"/>
    </location>
</feature>
<evidence type="ECO:0000256" key="1">
    <source>
        <dbReference type="SAM" id="MobiDB-lite"/>
    </source>
</evidence>
<evidence type="ECO:0000313" key="2">
    <source>
        <dbReference type="EMBL" id="WMV13721.1"/>
    </source>
</evidence>
<protein>
    <recommendedName>
        <fullName evidence="4">Integrase core domain containing protein</fullName>
    </recommendedName>
</protein>
<reference evidence="2" key="1">
    <citation type="submission" date="2023-08" db="EMBL/GenBank/DDBJ databases">
        <title>A de novo genome assembly of Solanum verrucosum Schlechtendal, a Mexican diploid species geographically isolated from the other diploid A-genome species in potato relatives.</title>
        <authorList>
            <person name="Hosaka K."/>
        </authorList>
    </citation>
    <scope>NUCLEOTIDE SEQUENCE</scope>
    <source>
        <tissue evidence="2">Young leaves</tissue>
    </source>
</reference>
<organism evidence="2 3">
    <name type="scientific">Solanum verrucosum</name>
    <dbReference type="NCBI Taxonomy" id="315347"/>
    <lineage>
        <taxon>Eukaryota</taxon>
        <taxon>Viridiplantae</taxon>
        <taxon>Streptophyta</taxon>
        <taxon>Embryophyta</taxon>
        <taxon>Tracheophyta</taxon>
        <taxon>Spermatophyta</taxon>
        <taxon>Magnoliopsida</taxon>
        <taxon>eudicotyledons</taxon>
        <taxon>Gunneridae</taxon>
        <taxon>Pentapetalae</taxon>
        <taxon>asterids</taxon>
        <taxon>lamiids</taxon>
        <taxon>Solanales</taxon>
        <taxon>Solanaceae</taxon>
        <taxon>Solanoideae</taxon>
        <taxon>Solaneae</taxon>
        <taxon>Solanum</taxon>
    </lineage>
</organism>
<name>A0AAF0Q4G6_SOLVR</name>
<dbReference type="EMBL" id="CP133613">
    <property type="protein sequence ID" value="WMV13721.1"/>
    <property type="molecule type" value="Genomic_DNA"/>
</dbReference>
<evidence type="ECO:0008006" key="4">
    <source>
        <dbReference type="Google" id="ProtNLM"/>
    </source>
</evidence>
<accession>A0AAF0Q4G6</accession>